<keyword evidence="5 9" id="KW-0067">ATP-binding</keyword>
<comment type="function">
    <text evidence="9">Catalyzes the phosphorylation of ribose at O-5 in a reaction requiring ATP and magnesium. The resulting D-ribose-5-phosphate can then be used either for sythesis of nucleotides, histidine, and tryptophan, or as a component of the pentose phosphate pathway.</text>
</comment>
<keyword evidence="12" id="KW-1185">Reference proteome</keyword>
<keyword evidence="1 9" id="KW-0808">Transferase</keyword>
<evidence type="ECO:0000256" key="9">
    <source>
        <dbReference type="HAMAP-Rule" id="MF_01987"/>
    </source>
</evidence>
<dbReference type="InterPro" id="IPR011877">
    <property type="entry name" value="Ribokinase"/>
</dbReference>
<comment type="activity regulation">
    <text evidence="9">Activated by a monovalent cation that binds near, but not in, the active site. The most likely occupant of the site in vivo is potassium. Ion binding induces a conformational change that may alter substrate affinity.</text>
</comment>
<feature type="binding site" evidence="9">
    <location>
        <position position="196"/>
    </location>
    <ligand>
        <name>ATP</name>
        <dbReference type="ChEBI" id="CHEBI:30616"/>
    </ligand>
</feature>
<comment type="caution">
    <text evidence="11">The sequence shown here is derived from an EMBL/GenBank/DDBJ whole genome shotgun (WGS) entry which is preliminary data.</text>
</comment>
<feature type="binding site" evidence="9">
    <location>
        <position position="152"/>
    </location>
    <ligand>
        <name>substrate</name>
    </ligand>
</feature>
<comment type="catalytic activity">
    <reaction evidence="9">
        <text>D-ribose + ATP = D-ribose 5-phosphate + ADP + H(+)</text>
        <dbReference type="Rhea" id="RHEA:13697"/>
        <dbReference type="ChEBI" id="CHEBI:15378"/>
        <dbReference type="ChEBI" id="CHEBI:30616"/>
        <dbReference type="ChEBI" id="CHEBI:47013"/>
        <dbReference type="ChEBI" id="CHEBI:78346"/>
        <dbReference type="ChEBI" id="CHEBI:456216"/>
        <dbReference type="EC" id="2.7.1.15"/>
    </reaction>
</comment>
<protein>
    <recommendedName>
        <fullName evidence="9">Ribokinase</fullName>
        <shortName evidence="9">RK</shortName>
        <ecNumber evidence="9">2.7.1.15</ecNumber>
    </recommendedName>
</protein>
<name>A0ABS1LG89_9MICO</name>
<organism evidence="11 12">
    <name type="scientific">Myceligenerans indicum</name>
    <dbReference type="NCBI Taxonomy" id="2593663"/>
    <lineage>
        <taxon>Bacteria</taxon>
        <taxon>Bacillati</taxon>
        <taxon>Actinomycetota</taxon>
        <taxon>Actinomycetes</taxon>
        <taxon>Micrococcales</taxon>
        <taxon>Promicromonosporaceae</taxon>
        <taxon>Myceligenerans</taxon>
    </lineage>
</organism>
<dbReference type="EMBL" id="JABBYC010000002">
    <property type="protein sequence ID" value="MBL0885246.1"/>
    <property type="molecule type" value="Genomic_DNA"/>
</dbReference>
<keyword evidence="2 9" id="KW-0479">Metal-binding</keyword>
<keyword evidence="4 9" id="KW-0418">Kinase</keyword>
<dbReference type="PANTHER" id="PTHR10584:SF166">
    <property type="entry name" value="RIBOKINASE"/>
    <property type="match status" value="1"/>
</dbReference>
<dbReference type="Proteomes" id="UP000675409">
    <property type="component" value="Unassembled WGS sequence"/>
</dbReference>
<comment type="similarity">
    <text evidence="9">Belongs to the carbohydrate kinase PfkB family. Ribokinase subfamily.</text>
</comment>
<keyword evidence="9" id="KW-0963">Cytoplasm</keyword>
<dbReference type="Gene3D" id="3.40.1190.20">
    <property type="match status" value="1"/>
</dbReference>
<evidence type="ECO:0000259" key="10">
    <source>
        <dbReference type="Pfam" id="PF00294"/>
    </source>
</evidence>
<dbReference type="Pfam" id="PF00294">
    <property type="entry name" value="PfkB"/>
    <property type="match status" value="1"/>
</dbReference>
<dbReference type="InterPro" id="IPR029056">
    <property type="entry name" value="Ribokinase-like"/>
</dbReference>
<proteinExistence type="inferred from homology"/>
<feature type="binding site" evidence="9">
    <location>
        <position position="289"/>
    </location>
    <ligand>
        <name>K(+)</name>
        <dbReference type="ChEBI" id="CHEBI:29103"/>
    </ligand>
</feature>
<comment type="subcellular location">
    <subcellularLocation>
        <location evidence="9">Cytoplasm</location>
    </subcellularLocation>
</comment>
<keyword evidence="3 9" id="KW-0547">Nucleotide-binding</keyword>
<sequence length="318" mass="33297">MTAKTSLDRWSERQGGVLAVLGSVNLDMVIRQPRLPRPGETIFGHRLDRVPGGKGLNQAIAAARAGGQVAFLGRVGDDDVGPRLVELLAGEGVDVARLIAEPGLPTGVAQVSVLDDGENAIVVAAGANDSADWSMHDERLLATATAVIAQLERPAELVRRAFRVARTRGVITVLTPAPVTPEARTLLALVDVLLLNENEAKELAGDLDATAAARELSRGSRLVVMTRGRGSTLVAHDGAVVHEEPTLPTRVVDTTGAGDCFAGTLVARLAAGEPLEVAIRSATTAASLCVSRDGASASMPFWSEVRAELGRRPDQPRS</sequence>
<accession>A0ABS1LG89</accession>
<dbReference type="HAMAP" id="MF_01987">
    <property type="entry name" value="Ribokinase"/>
    <property type="match status" value="1"/>
</dbReference>
<dbReference type="PANTHER" id="PTHR10584">
    <property type="entry name" value="SUGAR KINASE"/>
    <property type="match status" value="1"/>
</dbReference>
<gene>
    <name evidence="9" type="primary">rbsK</name>
    <name evidence="11" type="ORF">HGK34_02930</name>
</gene>
<comment type="cofactor">
    <cofactor evidence="9">
        <name>Mg(2+)</name>
        <dbReference type="ChEBI" id="CHEBI:18420"/>
    </cofactor>
    <text evidence="9">Requires a divalent cation, most likely magnesium in vivo, as an electrophilic catalyst to aid phosphoryl group transfer. It is the chelate of the metal and the nucleotide that is the actual substrate.</text>
</comment>
<feature type="domain" description="Carbohydrate kinase PfkB" evidence="10">
    <location>
        <begin position="18"/>
        <end position="300"/>
    </location>
</feature>
<feature type="binding site" evidence="9">
    <location>
        <position position="255"/>
    </location>
    <ligand>
        <name>K(+)</name>
        <dbReference type="ChEBI" id="CHEBI:29103"/>
    </ligand>
</feature>
<comment type="caution">
    <text evidence="9">Lacks conserved residue(s) required for the propagation of feature annotation.</text>
</comment>
<dbReference type="EC" id="2.7.1.15" evidence="9"/>
<reference evidence="11 12" key="1">
    <citation type="journal article" date="2021" name="Arch. Microbiol.">
        <title>Myceligenerans indicum sp. nov., an actinobacterium isolated from mangrove sediment of Sundarbans, India.</title>
        <authorList>
            <person name="Asha K."/>
            <person name="Bhadury P."/>
        </authorList>
    </citation>
    <scope>NUCLEOTIDE SEQUENCE [LARGE SCALE GENOMIC DNA]</scope>
    <source>
        <strain evidence="11 12">I2</strain>
    </source>
</reference>
<feature type="active site" description="Proton acceptor" evidence="9">
    <location>
        <position position="259"/>
    </location>
</feature>
<dbReference type="InterPro" id="IPR011611">
    <property type="entry name" value="PfkB_dom"/>
</dbReference>
<dbReference type="PRINTS" id="PR00990">
    <property type="entry name" value="RIBOKINASE"/>
</dbReference>
<feature type="binding site" evidence="9">
    <location>
        <position position="298"/>
    </location>
    <ligand>
        <name>K(+)</name>
        <dbReference type="ChEBI" id="CHEBI:29103"/>
    </ligand>
</feature>
<evidence type="ECO:0000256" key="7">
    <source>
        <dbReference type="ARBA" id="ARBA00022958"/>
    </source>
</evidence>
<feature type="binding site" evidence="9">
    <location>
        <begin position="25"/>
        <end position="27"/>
    </location>
    <ligand>
        <name>substrate</name>
    </ligand>
</feature>
<evidence type="ECO:0000256" key="8">
    <source>
        <dbReference type="ARBA" id="ARBA00023277"/>
    </source>
</evidence>
<comment type="pathway">
    <text evidence="9">Carbohydrate metabolism; D-ribose degradation; D-ribose 5-phosphate from beta-D-ribopyranose: step 2/2.</text>
</comment>
<evidence type="ECO:0000256" key="3">
    <source>
        <dbReference type="ARBA" id="ARBA00022741"/>
    </source>
</evidence>
<feature type="binding site" evidence="9">
    <location>
        <begin position="258"/>
        <end position="259"/>
    </location>
    <ligand>
        <name>ATP</name>
        <dbReference type="ChEBI" id="CHEBI:30616"/>
    </ligand>
</feature>
<evidence type="ECO:0000256" key="6">
    <source>
        <dbReference type="ARBA" id="ARBA00022842"/>
    </source>
</evidence>
<feature type="binding site" evidence="9">
    <location>
        <begin position="53"/>
        <end position="57"/>
    </location>
    <ligand>
        <name>substrate</name>
    </ligand>
</feature>
<dbReference type="CDD" id="cd01174">
    <property type="entry name" value="ribokinase"/>
    <property type="match status" value="1"/>
</dbReference>
<feature type="binding site" evidence="9">
    <location>
        <position position="294"/>
    </location>
    <ligand>
        <name>K(+)</name>
        <dbReference type="ChEBI" id="CHEBI:29103"/>
    </ligand>
</feature>
<keyword evidence="8 9" id="KW-0119">Carbohydrate metabolism</keyword>
<feature type="binding site" evidence="9">
    <location>
        <position position="292"/>
    </location>
    <ligand>
        <name>K(+)</name>
        <dbReference type="ChEBI" id="CHEBI:29103"/>
    </ligand>
</feature>
<feature type="binding site" evidence="9">
    <location>
        <position position="253"/>
    </location>
    <ligand>
        <name>K(+)</name>
        <dbReference type="ChEBI" id="CHEBI:29103"/>
    </ligand>
</feature>
<feature type="binding site" evidence="9">
    <location>
        <position position="259"/>
    </location>
    <ligand>
        <name>substrate</name>
    </ligand>
</feature>
<evidence type="ECO:0000256" key="2">
    <source>
        <dbReference type="ARBA" id="ARBA00022723"/>
    </source>
</evidence>
<evidence type="ECO:0000313" key="12">
    <source>
        <dbReference type="Proteomes" id="UP000675409"/>
    </source>
</evidence>
<dbReference type="SUPFAM" id="SSF53613">
    <property type="entry name" value="Ribokinase-like"/>
    <property type="match status" value="1"/>
</dbReference>
<dbReference type="RefSeq" id="WP_201845078.1">
    <property type="nucleotide sequence ID" value="NZ_JABBYC010000002.1"/>
</dbReference>
<evidence type="ECO:0000256" key="1">
    <source>
        <dbReference type="ARBA" id="ARBA00022679"/>
    </source>
</evidence>
<evidence type="ECO:0000313" key="11">
    <source>
        <dbReference type="EMBL" id="MBL0885246.1"/>
    </source>
</evidence>
<evidence type="ECO:0000256" key="4">
    <source>
        <dbReference type="ARBA" id="ARBA00022777"/>
    </source>
</evidence>
<keyword evidence="7 9" id="KW-0630">Potassium</keyword>
<evidence type="ECO:0000256" key="5">
    <source>
        <dbReference type="ARBA" id="ARBA00022840"/>
    </source>
</evidence>
<dbReference type="InterPro" id="IPR002139">
    <property type="entry name" value="Ribo/fructo_kinase"/>
</dbReference>
<comment type="subunit">
    <text evidence="9">Homodimer.</text>
</comment>
<keyword evidence="6 9" id="KW-0460">Magnesium</keyword>